<comment type="caution">
    <text evidence="2">The sequence shown here is derived from an EMBL/GenBank/DDBJ whole genome shotgun (WGS) entry which is preliminary data.</text>
</comment>
<dbReference type="Proteomes" id="UP001221757">
    <property type="component" value="Unassembled WGS sequence"/>
</dbReference>
<evidence type="ECO:0000256" key="1">
    <source>
        <dbReference type="SAM" id="MobiDB-lite"/>
    </source>
</evidence>
<feature type="region of interest" description="Disordered" evidence="1">
    <location>
        <begin position="19"/>
        <end position="49"/>
    </location>
</feature>
<evidence type="ECO:0000313" key="3">
    <source>
        <dbReference type="Proteomes" id="UP001221757"/>
    </source>
</evidence>
<dbReference type="EMBL" id="JARKIE010000046">
    <property type="protein sequence ID" value="KAJ7693441.1"/>
    <property type="molecule type" value="Genomic_DNA"/>
</dbReference>
<protein>
    <submittedName>
        <fullName evidence="2">Uncharacterized protein</fullName>
    </submittedName>
</protein>
<feature type="compositionally biased region" description="Polar residues" evidence="1">
    <location>
        <begin position="66"/>
        <end position="82"/>
    </location>
</feature>
<proteinExistence type="predicted"/>
<dbReference type="AlphaFoldDB" id="A0AAD7DKM2"/>
<accession>A0AAD7DKM2</accession>
<reference evidence="2" key="1">
    <citation type="submission" date="2023-03" db="EMBL/GenBank/DDBJ databases">
        <title>Massive genome expansion in bonnet fungi (Mycena s.s.) driven by repeated elements and novel gene families across ecological guilds.</title>
        <authorList>
            <consortium name="Lawrence Berkeley National Laboratory"/>
            <person name="Harder C.B."/>
            <person name="Miyauchi S."/>
            <person name="Viragh M."/>
            <person name="Kuo A."/>
            <person name="Thoen E."/>
            <person name="Andreopoulos B."/>
            <person name="Lu D."/>
            <person name="Skrede I."/>
            <person name="Drula E."/>
            <person name="Henrissat B."/>
            <person name="Morin E."/>
            <person name="Kohler A."/>
            <person name="Barry K."/>
            <person name="LaButti K."/>
            <person name="Morin E."/>
            <person name="Salamov A."/>
            <person name="Lipzen A."/>
            <person name="Mereny Z."/>
            <person name="Hegedus B."/>
            <person name="Baldrian P."/>
            <person name="Stursova M."/>
            <person name="Weitz H."/>
            <person name="Taylor A."/>
            <person name="Grigoriev I.V."/>
            <person name="Nagy L.G."/>
            <person name="Martin F."/>
            <person name="Kauserud H."/>
        </authorList>
    </citation>
    <scope>NUCLEOTIDE SEQUENCE</scope>
    <source>
        <strain evidence="2">CBHHK067</strain>
    </source>
</reference>
<feature type="region of interest" description="Disordered" evidence="1">
    <location>
        <begin position="174"/>
        <end position="197"/>
    </location>
</feature>
<gene>
    <name evidence="2" type="ORF">B0H17DRAFT_1060194</name>
</gene>
<name>A0AAD7DKM2_MYCRO</name>
<organism evidence="2 3">
    <name type="scientific">Mycena rosella</name>
    <name type="common">Pink bonnet</name>
    <name type="synonym">Agaricus rosellus</name>
    <dbReference type="NCBI Taxonomy" id="1033263"/>
    <lineage>
        <taxon>Eukaryota</taxon>
        <taxon>Fungi</taxon>
        <taxon>Dikarya</taxon>
        <taxon>Basidiomycota</taxon>
        <taxon>Agaricomycotina</taxon>
        <taxon>Agaricomycetes</taxon>
        <taxon>Agaricomycetidae</taxon>
        <taxon>Agaricales</taxon>
        <taxon>Marasmiineae</taxon>
        <taxon>Mycenaceae</taxon>
        <taxon>Mycena</taxon>
    </lineage>
</organism>
<keyword evidence="3" id="KW-1185">Reference proteome</keyword>
<feature type="region of interest" description="Disordered" evidence="1">
    <location>
        <begin position="66"/>
        <end position="103"/>
    </location>
</feature>
<evidence type="ECO:0000313" key="2">
    <source>
        <dbReference type="EMBL" id="KAJ7693441.1"/>
    </source>
</evidence>
<sequence>MPPKHSLCAKSPKILVSPARSVLGKVDLNRSPQNRKNTNGTGPLPIRPNKVRFGGAVPCILCSLPASQPTTTKNPTDGSSATPAEGRRTSKPPSTDISARASDATFSTDRALASLQRILDNFSSGSIGSLLGTTELPPRLCVRPPTACSVTTKTSTPTRRARHLTVIPSPAKKAVELGSSPGRYRHTSDLGATKGWR</sequence>
<feature type="compositionally biased region" description="Polar residues" evidence="1">
    <location>
        <begin position="30"/>
        <end position="41"/>
    </location>
</feature>